<feature type="region of interest" description="Disordered" evidence="9">
    <location>
        <begin position="1"/>
        <end position="21"/>
    </location>
</feature>
<dbReference type="InterPro" id="IPR002646">
    <property type="entry name" value="PolA_pol_head_dom"/>
</dbReference>
<name>A0AA90P0Q8_9GAMM</name>
<feature type="domain" description="Polymerase A arginine-rich C-terminal" evidence="11">
    <location>
        <begin position="350"/>
        <end position="465"/>
    </location>
</feature>
<proteinExistence type="inferred from homology"/>
<keyword evidence="1 7" id="KW-0507">mRNA processing</keyword>
<keyword evidence="6 7" id="KW-0804">Transcription</keyword>
<feature type="active site" evidence="7">
    <location>
        <position position="176"/>
    </location>
</feature>
<dbReference type="PANTHER" id="PTHR43051:SF1">
    <property type="entry name" value="POLYNUCLEOTIDE ADENYLYLTRANSFERASE FAMILY PROTEIN"/>
    <property type="match status" value="1"/>
</dbReference>
<comment type="catalytic activity">
    <reaction evidence="7">
        <text>RNA(n) + ATP = RNA(n)-3'-adenine ribonucleotide + diphosphate</text>
        <dbReference type="Rhea" id="RHEA:11332"/>
        <dbReference type="Rhea" id="RHEA-COMP:14527"/>
        <dbReference type="Rhea" id="RHEA-COMP:17347"/>
        <dbReference type="ChEBI" id="CHEBI:30616"/>
        <dbReference type="ChEBI" id="CHEBI:33019"/>
        <dbReference type="ChEBI" id="CHEBI:140395"/>
        <dbReference type="ChEBI" id="CHEBI:173115"/>
        <dbReference type="EC" id="2.7.7.19"/>
    </reaction>
</comment>
<evidence type="ECO:0000256" key="9">
    <source>
        <dbReference type="SAM" id="MobiDB-lite"/>
    </source>
</evidence>
<dbReference type="Pfam" id="PF12626">
    <property type="entry name" value="PolyA_pol_arg_C"/>
    <property type="match status" value="1"/>
</dbReference>
<feature type="domain" description="Poly A polymerase head" evidence="10">
    <location>
        <begin position="76"/>
        <end position="207"/>
    </location>
</feature>
<reference evidence="13 14" key="1">
    <citation type="journal article" date="2023" name="bioRxiv">
        <title>An intranuclear bacterial parasite of deep-sea mussels expresses apoptosis inhibitors acquired from its host.</title>
        <authorList>
            <person name="Gonzalez Porras M.A."/>
            <person name="Assie A."/>
            <person name="Tietjen M."/>
            <person name="Violette M."/>
            <person name="Kleiner M."/>
            <person name="Gruber-Vodicka H."/>
            <person name="Dubilier N."/>
            <person name="Leisch N."/>
        </authorList>
    </citation>
    <scope>NUCLEOTIDE SEQUENCE [LARGE SCALE GENOMIC DNA]</scope>
    <source>
        <strain evidence="13">IAP13</strain>
    </source>
</reference>
<gene>
    <name evidence="7 13" type="primary">pcnB</name>
    <name evidence="13" type="ORF">QS748_06435</name>
</gene>
<dbReference type="GO" id="GO:0005524">
    <property type="term" value="F:ATP binding"/>
    <property type="evidence" value="ECO:0007669"/>
    <property type="project" value="UniProtKB-UniRule"/>
</dbReference>
<feature type="active site" evidence="7">
    <location>
        <position position="96"/>
    </location>
</feature>
<evidence type="ECO:0000256" key="5">
    <source>
        <dbReference type="ARBA" id="ARBA00022884"/>
    </source>
</evidence>
<evidence type="ECO:0000259" key="10">
    <source>
        <dbReference type="Pfam" id="PF01743"/>
    </source>
</evidence>
<evidence type="ECO:0000256" key="2">
    <source>
        <dbReference type="ARBA" id="ARBA00022679"/>
    </source>
</evidence>
<evidence type="ECO:0000256" key="4">
    <source>
        <dbReference type="ARBA" id="ARBA00022840"/>
    </source>
</evidence>
<feature type="active site" evidence="7">
    <location>
        <position position="94"/>
    </location>
</feature>
<keyword evidence="2 7" id="KW-0808">Transferase</keyword>
<comment type="caution">
    <text evidence="13">The sequence shown here is derived from an EMBL/GenBank/DDBJ whole genome shotgun (WGS) entry which is preliminary data.</text>
</comment>
<evidence type="ECO:0000256" key="1">
    <source>
        <dbReference type="ARBA" id="ARBA00022664"/>
    </source>
</evidence>
<dbReference type="InterPro" id="IPR043519">
    <property type="entry name" value="NT_sf"/>
</dbReference>
<dbReference type="HAMAP" id="MF_00957">
    <property type="entry name" value="PolyA_pol"/>
    <property type="match status" value="1"/>
</dbReference>
<dbReference type="Gene3D" id="1.10.3090.10">
    <property type="entry name" value="cca-adding enzyme, domain 2"/>
    <property type="match status" value="1"/>
</dbReference>
<dbReference type="InterPro" id="IPR032828">
    <property type="entry name" value="PolyA_RNA-bd"/>
</dbReference>
<dbReference type="InterPro" id="IPR052191">
    <property type="entry name" value="tRNA_ntf/polyA_polymerase_I"/>
</dbReference>
<dbReference type="CDD" id="cd05398">
    <property type="entry name" value="NT_ClassII-CCAase"/>
    <property type="match status" value="1"/>
</dbReference>
<dbReference type="AlphaFoldDB" id="A0AA90P0Q8"/>
<evidence type="ECO:0000256" key="8">
    <source>
        <dbReference type="RuleBase" id="RU003953"/>
    </source>
</evidence>
<evidence type="ECO:0000259" key="11">
    <source>
        <dbReference type="Pfam" id="PF12626"/>
    </source>
</evidence>
<keyword evidence="3 7" id="KW-0547">Nucleotide-binding</keyword>
<dbReference type="Pfam" id="PF01743">
    <property type="entry name" value="PolyA_pol"/>
    <property type="match status" value="1"/>
</dbReference>
<evidence type="ECO:0000259" key="12">
    <source>
        <dbReference type="Pfam" id="PF12627"/>
    </source>
</evidence>
<dbReference type="GO" id="GO:0006397">
    <property type="term" value="P:mRNA processing"/>
    <property type="evidence" value="ECO:0007669"/>
    <property type="project" value="UniProtKB-KW"/>
</dbReference>
<dbReference type="SUPFAM" id="SSF81301">
    <property type="entry name" value="Nucleotidyltransferase"/>
    <property type="match status" value="1"/>
</dbReference>
<dbReference type="Proteomes" id="UP001178148">
    <property type="component" value="Unassembled WGS sequence"/>
</dbReference>
<evidence type="ECO:0000313" key="13">
    <source>
        <dbReference type="EMBL" id="MDP0588836.1"/>
    </source>
</evidence>
<dbReference type="InterPro" id="IPR025866">
    <property type="entry name" value="PolyA_pol_arg_C_dom"/>
</dbReference>
<keyword evidence="14" id="KW-1185">Reference proteome</keyword>
<dbReference type="EC" id="2.7.7.19" evidence="7"/>
<dbReference type="GO" id="GO:0043633">
    <property type="term" value="P:polyadenylation-dependent RNA catabolic process"/>
    <property type="evidence" value="ECO:0007669"/>
    <property type="project" value="InterPro"/>
</dbReference>
<organism evidence="13 14">
    <name type="scientific">Candidatus Endonucleibacter bathymodioli</name>
    <dbReference type="NCBI Taxonomy" id="539814"/>
    <lineage>
        <taxon>Bacteria</taxon>
        <taxon>Pseudomonadati</taxon>
        <taxon>Pseudomonadota</taxon>
        <taxon>Gammaproteobacteria</taxon>
        <taxon>Oceanospirillales</taxon>
        <taxon>Endozoicomonadaceae</taxon>
        <taxon>Candidatus Endonucleibacter</taxon>
    </lineage>
</organism>
<comment type="function">
    <text evidence="7">Adds poly(A) tail to the 3' end of many RNAs, which usually targets these RNAs for decay. Plays a significant role in the global control of gene expression, through influencing the rate of transcript degradation, and in the general RNA quality control.</text>
</comment>
<dbReference type="GO" id="GO:1990817">
    <property type="term" value="F:poly(A) RNA polymerase activity"/>
    <property type="evidence" value="ECO:0007669"/>
    <property type="project" value="UniProtKB-UniRule"/>
</dbReference>
<evidence type="ECO:0000256" key="3">
    <source>
        <dbReference type="ARBA" id="ARBA00022741"/>
    </source>
</evidence>
<sequence>MRLSRKPRNSDNSAPPNSNFDVDPLISGASSVAVNAFKEIEPQFLIPREKHPVSRKNISDNALKVLHRLTNHGYDAYLVGGCIRDLYQGLRPKDFDVATSATPEEARRVFRNSRLIGRRFKLVHILFGRETIEVATFRASHDADEPSSDRSQHSKSGRILRDNVYGSMQDDAQRRDFTINALYYDIRDFTVTDYYDGVNDIEQKQIRLIGDPLRRYHEDPVRMLRAIRFAAKLHFNISEETAAPIHDLACLLRDIPAARLFDEVLKLLQLGQGVETFKLLREYRLLDHLLPATSECLNAQDKYVAELINQGLMSTDNRVKNNMSVTPAFLFATLLWGPMTRLARDIEKQKTPPIPAMQQAATIVLENQSGHTAIPRRFSVAIKDIWDLQIRLVRRQPRVVESLLEHQRFRAAYDFLILREASGELLDGAGQWWTDLQESTDIPQRISTLHERKHHNISKKKHYRKCRPKKPDRNF</sequence>
<dbReference type="Gene3D" id="3.30.460.10">
    <property type="entry name" value="Beta Polymerase, domain 2"/>
    <property type="match status" value="1"/>
</dbReference>
<dbReference type="Pfam" id="PF12627">
    <property type="entry name" value="PolyA_pol_RNAbd"/>
    <property type="match status" value="1"/>
</dbReference>
<keyword evidence="5 7" id="KW-0694">RNA-binding</keyword>
<dbReference type="PANTHER" id="PTHR43051">
    <property type="entry name" value="POLYNUCLEOTIDE ADENYLYLTRANSFERASE FAMILY PROTEIN"/>
    <property type="match status" value="1"/>
</dbReference>
<feature type="compositionally biased region" description="Polar residues" evidence="9">
    <location>
        <begin position="10"/>
        <end position="20"/>
    </location>
</feature>
<keyword evidence="13" id="KW-0548">Nucleotidyltransferase</keyword>
<dbReference type="GO" id="GO:0003723">
    <property type="term" value="F:RNA binding"/>
    <property type="evidence" value="ECO:0007669"/>
    <property type="project" value="UniProtKB-UniRule"/>
</dbReference>
<evidence type="ECO:0000256" key="7">
    <source>
        <dbReference type="HAMAP-Rule" id="MF_00957"/>
    </source>
</evidence>
<dbReference type="NCBIfam" id="TIGR01942">
    <property type="entry name" value="pcnB"/>
    <property type="match status" value="1"/>
</dbReference>
<dbReference type="InterPro" id="IPR010206">
    <property type="entry name" value="PolA_pol_I"/>
</dbReference>
<feature type="compositionally biased region" description="Basic residues" evidence="9">
    <location>
        <begin position="452"/>
        <end position="468"/>
    </location>
</feature>
<comment type="similarity">
    <text evidence="7 8">Belongs to the tRNA nucleotidyltransferase/poly(A) polymerase family.</text>
</comment>
<feature type="region of interest" description="Disordered" evidence="9">
    <location>
        <begin position="452"/>
        <end position="475"/>
    </location>
</feature>
<feature type="domain" description="tRNA nucleotidyltransferase/poly(A) polymerase RNA and SrmB- binding" evidence="12">
    <location>
        <begin position="235"/>
        <end position="295"/>
    </location>
</feature>
<protein>
    <recommendedName>
        <fullName evidence="7">Poly(A) polymerase I</fullName>
        <shortName evidence="7">PAP I</shortName>
        <ecNumber evidence="7">2.7.7.19</ecNumber>
    </recommendedName>
</protein>
<dbReference type="SUPFAM" id="SSF81891">
    <property type="entry name" value="Poly A polymerase C-terminal region-like"/>
    <property type="match status" value="1"/>
</dbReference>
<keyword evidence="4 7" id="KW-0067">ATP-binding</keyword>
<evidence type="ECO:0000256" key="6">
    <source>
        <dbReference type="ARBA" id="ARBA00023163"/>
    </source>
</evidence>
<evidence type="ECO:0000313" key="14">
    <source>
        <dbReference type="Proteomes" id="UP001178148"/>
    </source>
</evidence>
<dbReference type="FunFam" id="3.30.460.10:FF:000035">
    <property type="entry name" value="Poly(A) polymerase I"/>
    <property type="match status" value="1"/>
</dbReference>
<accession>A0AA90P0Q8</accession>
<dbReference type="EMBL" id="JASXSV010000007">
    <property type="protein sequence ID" value="MDP0588836.1"/>
    <property type="molecule type" value="Genomic_DNA"/>
</dbReference>